<dbReference type="InterPro" id="IPR010920">
    <property type="entry name" value="LSM_dom_sf"/>
</dbReference>
<dbReference type="AlphaFoldDB" id="J7G2A2"/>
<dbReference type="EMBL" id="CP003682">
    <property type="protein sequence ID" value="AFP65587.1"/>
    <property type="molecule type" value="Genomic_DNA"/>
</dbReference>
<dbReference type="SUPFAM" id="SSF50182">
    <property type="entry name" value="Sm-like ribonucleoproteins"/>
    <property type="match status" value="1"/>
</dbReference>
<sequence length="82" mass="9776">MFPCNNSKHNFSEIFKEMKSKKIVVFLSMNKVKNGYLLAVDSHSNFVLKVENYQNHTKGNDFEKKNEQFFIQEKHALFLKFK</sequence>
<gene>
    <name evidence="1" type="primary">snrpD2</name>
    <name evidence="1" type="ORF">CMESO_435</name>
</gene>
<geneLocation type="nucleomorph" evidence="1"/>
<proteinExistence type="predicted"/>
<reference evidence="1 2" key="1">
    <citation type="journal article" date="2012" name="Genome Biol. Evol.">
        <title>Nucleomorph genome sequence of the cryptophyte alga Chroomonas mesostigmatica CCMP1168 reveals lineage-specific gene loss and genome complexity.</title>
        <authorList>
            <person name="Moore C.E."/>
            <person name="Curtis B."/>
            <person name="Mills T."/>
            <person name="Tanifuji G."/>
            <person name="Archibald J.M."/>
        </authorList>
    </citation>
    <scope>NUCLEOTIDE SEQUENCE [LARGE SCALE GENOMIC DNA]</scope>
    <source>
        <strain evidence="1 2">CCMP1168</strain>
    </source>
</reference>
<dbReference type="GO" id="GO:1990904">
    <property type="term" value="C:ribonucleoprotein complex"/>
    <property type="evidence" value="ECO:0007669"/>
    <property type="project" value="UniProtKB-KW"/>
</dbReference>
<dbReference type="Gene3D" id="2.30.30.100">
    <property type="match status" value="1"/>
</dbReference>
<evidence type="ECO:0000313" key="1">
    <source>
        <dbReference type="EMBL" id="AFP65587.1"/>
    </source>
</evidence>
<keyword evidence="1" id="KW-0687">Ribonucleoprotein</keyword>
<keyword evidence="1" id="KW-0542">Nucleomorph</keyword>
<protein>
    <submittedName>
        <fullName evidence="1">Small nuclear ribonucleoprotein SM D2</fullName>
    </submittedName>
</protein>
<organism evidence="1 2">
    <name type="scientific">Chroomonas mesostigmatica CCMP1168</name>
    <dbReference type="NCBI Taxonomy" id="1195612"/>
    <lineage>
        <taxon>Eukaryota</taxon>
        <taxon>Cryptophyceae</taxon>
        <taxon>Pyrenomonadales</taxon>
        <taxon>Chroomonadaceae</taxon>
        <taxon>Chroomonas</taxon>
    </lineage>
</organism>
<evidence type="ECO:0000313" key="2">
    <source>
        <dbReference type="Proteomes" id="UP000243348"/>
    </source>
</evidence>
<accession>J7G2A2</accession>
<dbReference type="Proteomes" id="UP000243348">
    <property type="component" value="Nucleomorph 3"/>
</dbReference>
<name>J7G2A2_9CRYP</name>